<dbReference type="InterPro" id="IPR035940">
    <property type="entry name" value="CAP_sf"/>
</dbReference>
<dbReference type="Proteomes" id="UP000179324">
    <property type="component" value="Unassembled WGS sequence"/>
</dbReference>
<evidence type="ECO:0000313" key="4">
    <source>
        <dbReference type="Proteomes" id="UP000179324"/>
    </source>
</evidence>
<proteinExistence type="predicted"/>
<dbReference type="InterPro" id="IPR014044">
    <property type="entry name" value="CAP_dom"/>
</dbReference>
<dbReference type="PANTHER" id="PTHR31157:SF1">
    <property type="entry name" value="SCP DOMAIN-CONTAINING PROTEIN"/>
    <property type="match status" value="1"/>
</dbReference>
<dbReference type="EMBL" id="MFKI01000016">
    <property type="protein sequence ID" value="OGG39293.1"/>
    <property type="molecule type" value="Genomic_DNA"/>
</dbReference>
<evidence type="ECO:0000259" key="2">
    <source>
        <dbReference type="Pfam" id="PF00188"/>
    </source>
</evidence>
<gene>
    <name evidence="3" type="ORF">A2127_00630</name>
</gene>
<dbReference type="SUPFAM" id="SSF55797">
    <property type="entry name" value="PR-1-like"/>
    <property type="match status" value="1"/>
</dbReference>
<feature type="transmembrane region" description="Helical" evidence="1">
    <location>
        <begin position="32"/>
        <end position="53"/>
    </location>
</feature>
<accession>A0A1F6BR30</accession>
<dbReference type="AlphaFoldDB" id="A0A1F6BR30"/>
<keyword evidence="1" id="KW-1133">Transmembrane helix</keyword>
<organism evidence="3 4">
    <name type="scientific">Candidatus Jorgensenbacteria bacterium GWC1_48_12</name>
    <dbReference type="NCBI Taxonomy" id="1798469"/>
    <lineage>
        <taxon>Bacteria</taxon>
        <taxon>Candidatus Joergenseniibacteriota</taxon>
    </lineage>
</organism>
<evidence type="ECO:0000313" key="3">
    <source>
        <dbReference type="EMBL" id="OGG39293.1"/>
    </source>
</evidence>
<sequence>MLKSIKHWLKKYFIPHEHNDHKPHFLRSETTVIVIGFVLFVEVAFLLEILVLFPNTNFFASILPAVLVDETNSGRMGNALEELKINPLLQEAARLKANDMAAKSYFSHESPEGKTPWYWLEQAGYEYVYAGENLAVNFIDSEDVVVAWMNSPAHRANMLNDKFSEIGIAAARGTYEGRETTFVVQFFGKPVLAALPPGEAITQTEQIVPVPDTATSAPELMPQVKGETNQLEPAVTVNKSSVLAKIFSKPRTVTDYLYFALLALTCLALILKVFIKIKIQHPQLIGNGVLILSIIGLTLLVSELVAVFQAQIL</sequence>
<name>A0A1F6BR30_9BACT</name>
<feature type="transmembrane region" description="Helical" evidence="1">
    <location>
        <begin position="287"/>
        <end position="308"/>
    </location>
</feature>
<dbReference type="PANTHER" id="PTHR31157">
    <property type="entry name" value="SCP DOMAIN-CONTAINING PROTEIN"/>
    <property type="match status" value="1"/>
</dbReference>
<dbReference type="CDD" id="cd05379">
    <property type="entry name" value="CAP_bacterial"/>
    <property type="match status" value="1"/>
</dbReference>
<feature type="transmembrane region" description="Helical" evidence="1">
    <location>
        <begin position="256"/>
        <end position="275"/>
    </location>
</feature>
<dbReference type="Pfam" id="PF00188">
    <property type="entry name" value="CAP"/>
    <property type="match status" value="1"/>
</dbReference>
<feature type="domain" description="SCP" evidence="2">
    <location>
        <begin position="68"/>
        <end position="185"/>
    </location>
</feature>
<keyword evidence="1" id="KW-0472">Membrane</keyword>
<reference evidence="3 4" key="1">
    <citation type="journal article" date="2016" name="Nat. Commun.">
        <title>Thousands of microbial genomes shed light on interconnected biogeochemical processes in an aquifer system.</title>
        <authorList>
            <person name="Anantharaman K."/>
            <person name="Brown C.T."/>
            <person name="Hug L.A."/>
            <person name="Sharon I."/>
            <person name="Castelle C.J."/>
            <person name="Probst A.J."/>
            <person name="Thomas B.C."/>
            <person name="Singh A."/>
            <person name="Wilkins M.J."/>
            <person name="Karaoz U."/>
            <person name="Brodie E.L."/>
            <person name="Williams K.H."/>
            <person name="Hubbard S.S."/>
            <person name="Banfield J.F."/>
        </authorList>
    </citation>
    <scope>NUCLEOTIDE SEQUENCE [LARGE SCALE GENOMIC DNA]</scope>
</reference>
<dbReference type="Gene3D" id="3.40.33.10">
    <property type="entry name" value="CAP"/>
    <property type="match status" value="1"/>
</dbReference>
<comment type="caution">
    <text evidence="3">The sequence shown here is derived from an EMBL/GenBank/DDBJ whole genome shotgun (WGS) entry which is preliminary data.</text>
</comment>
<keyword evidence="1" id="KW-0812">Transmembrane</keyword>
<protein>
    <recommendedName>
        <fullName evidence="2">SCP domain-containing protein</fullName>
    </recommendedName>
</protein>
<evidence type="ECO:0000256" key="1">
    <source>
        <dbReference type="SAM" id="Phobius"/>
    </source>
</evidence>